<reference evidence="6 7" key="1">
    <citation type="submission" date="2021-05" db="EMBL/GenBank/DDBJ databases">
        <title>Kineosporia and Streptomyces sp. nov. two new marine actinobacteria isolated from Coral.</title>
        <authorList>
            <person name="Buangrab K."/>
            <person name="Sutthacheep M."/>
            <person name="Yeemin T."/>
            <person name="Harunari E."/>
            <person name="Igarashi Y."/>
            <person name="Kanchanasin P."/>
            <person name="Tanasupawat S."/>
            <person name="Phongsopitanun W."/>
        </authorList>
    </citation>
    <scope>NUCLEOTIDE SEQUENCE [LARGE SCALE GENOMIC DNA]</scope>
    <source>
        <strain evidence="6 7">J2-2</strain>
    </source>
</reference>
<dbReference type="EMBL" id="JAHBAY010000001">
    <property type="protein sequence ID" value="MBT0767972.1"/>
    <property type="molecule type" value="Genomic_DNA"/>
</dbReference>
<dbReference type="InterPro" id="IPR017871">
    <property type="entry name" value="ABC_transporter-like_CS"/>
</dbReference>
<dbReference type="InterPro" id="IPR027417">
    <property type="entry name" value="P-loop_NTPase"/>
</dbReference>
<dbReference type="InterPro" id="IPR003439">
    <property type="entry name" value="ABC_transporter-like_ATP-bd"/>
</dbReference>
<dbReference type="SUPFAM" id="SSF52540">
    <property type="entry name" value="P-loop containing nucleoside triphosphate hydrolases"/>
    <property type="match status" value="2"/>
</dbReference>
<dbReference type="InterPro" id="IPR003593">
    <property type="entry name" value="AAA+_ATPase"/>
</dbReference>
<name>A0ABS5TA89_9ACTN</name>
<dbReference type="InterPro" id="IPR050107">
    <property type="entry name" value="ABC_carbohydrate_import_ATPase"/>
</dbReference>
<dbReference type="Pfam" id="PF00005">
    <property type="entry name" value="ABC_tran"/>
    <property type="match status" value="2"/>
</dbReference>
<dbReference type="CDD" id="cd03215">
    <property type="entry name" value="ABC_Carb_Monos_II"/>
    <property type="match status" value="1"/>
</dbReference>
<keyword evidence="1" id="KW-0813">Transport</keyword>
<proteinExistence type="predicted"/>
<dbReference type="PROSITE" id="PS50893">
    <property type="entry name" value="ABC_TRANSPORTER_2"/>
    <property type="match status" value="2"/>
</dbReference>
<keyword evidence="7" id="KW-1185">Reference proteome</keyword>
<dbReference type="PANTHER" id="PTHR43790">
    <property type="entry name" value="CARBOHYDRATE TRANSPORT ATP-BINDING PROTEIN MG119-RELATED"/>
    <property type="match status" value="1"/>
</dbReference>
<dbReference type="GO" id="GO:0005524">
    <property type="term" value="F:ATP binding"/>
    <property type="evidence" value="ECO:0007669"/>
    <property type="project" value="UniProtKB-KW"/>
</dbReference>
<accession>A0ABS5TA89</accession>
<dbReference type="PROSITE" id="PS00211">
    <property type="entry name" value="ABC_TRANSPORTER_1"/>
    <property type="match status" value="1"/>
</dbReference>
<gene>
    <name evidence="6" type="ORF">KIH74_03495</name>
</gene>
<organism evidence="6 7">
    <name type="scientific">Kineosporia corallincola</name>
    <dbReference type="NCBI Taxonomy" id="2835133"/>
    <lineage>
        <taxon>Bacteria</taxon>
        <taxon>Bacillati</taxon>
        <taxon>Actinomycetota</taxon>
        <taxon>Actinomycetes</taxon>
        <taxon>Kineosporiales</taxon>
        <taxon>Kineosporiaceae</taxon>
        <taxon>Kineosporia</taxon>
    </lineage>
</organism>
<dbReference type="CDD" id="cd03216">
    <property type="entry name" value="ABC_Carb_Monos_I"/>
    <property type="match status" value="1"/>
</dbReference>
<protein>
    <submittedName>
        <fullName evidence="6">ABC transporter ATP-binding protein</fullName>
    </submittedName>
</protein>
<feature type="domain" description="ABC transporter" evidence="5">
    <location>
        <begin position="21"/>
        <end position="258"/>
    </location>
</feature>
<keyword evidence="4 6" id="KW-0067">ATP-binding</keyword>
<dbReference type="Gene3D" id="3.40.50.300">
    <property type="entry name" value="P-loop containing nucleotide triphosphate hydrolases"/>
    <property type="match status" value="2"/>
</dbReference>
<keyword evidence="3" id="KW-0547">Nucleotide-binding</keyword>
<evidence type="ECO:0000256" key="2">
    <source>
        <dbReference type="ARBA" id="ARBA00022737"/>
    </source>
</evidence>
<dbReference type="RefSeq" id="WP_214154234.1">
    <property type="nucleotide sequence ID" value="NZ_JAHBAY010000001.1"/>
</dbReference>
<evidence type="ECO:0000256" key="3">
    <source>
        <dbReference type="ARBA" id="ARBA00022741"/>
    </source>
</evidence>
<dbReference type="SMART" id="SM00382">
    <property type="entry name" value="AAA"/>
    <property type="match status" value="1"/>
</dbReference>
<dbReference type="PANTHER" id="PTHR43790:SF9">
    <property type="entry name" value="GALACTOFURANOSE TRANSPORTER ATP-BINDING PROTEIN YTFR"/>
    <property type="match status" value="1"/>
</dbReference>
<dbReference type="Proteomes" id="UP001197247">
    <property type="component" value="Unassembled WGS sequence"/>
</dbReference>
<evidence type="ECO:0000313" key="7">
    <source>
        <dbReference type="Proteomes" id="UP001197247"/>
    </source>
</evidence>
<evidence type="ECO:0000259" key="5">
    <source>
        <dbReference type="PROSITE" id="PS50893"/>
    </source>
</evidence>
<feature type="domain" description="ABC transporter" evidence="5">
    <location>
        <begin position="275"/>
        <end position="518"/>
    </location>
</feature>
<keyword evidence="2" id="KW-0677">Repeat</keyword>
<evidence type="ECO:0000256" key="1">
    <source>
        <dbReference type="ARBA" id="ARBA00022448"/>
    </source>
</evidence>
<sequence>MPESEGAVAGGPSAGEAVPAVELTGITKRFPGVVANHDVNLRVMPGTVHAVVGENGAGKSTLMKTLYGMHKPDEGTITINGETVVLHSPSDAIARGVGMVHQHFMLADNLTVLENVVLGAEPRRWGGFGLNRAAARTKIREIGKQYGLEVDPDALVERLGVGDRQRVEIIKVLYRGARILVLDEPTAVLVPQEVDALFDALNVLKAQGLSIIFISHKLDEVRTVADEITVVRRGTTVATADPKTVSSRQLAELMVGSELPSPQTSESTVTDRPVLEMKSVNLVDDARSLLHDVTLTIHAGEVLGLAGVEGNGQAELVEAIMGMRSVDSGTITLDGDDITTWSTRRRREAGCGYIPEDRHRHGLLLDAPLWENRVLGHQSRKPNVRGPLVDRAGARKDTERIVREYDVRTPSIDVAASALSGGNQQKLIVGREMSGNPKLLIAAHPTRGVDVGAQSAIWDLLRNARAEGLAVLLISADMDELIGLSDSLTVILRGELVAQVDPSTVTPEQLGSAMTGAGEAA</sequence>
<comment type="caution">
    <text evidence="6">The sequence shown here is derived from an EMBL/GenBank/DDBJ whole genome shotgun (WGS) entry which is preliminary data.</text>
</comment>
<evidence type="ECO:0000256" key="4">
    <source>
        <dbReference type="ARBA" id="ARBA00022840"/>
    </source>
</evidence>
<evidence type="ECO:0000313" key="6">
    <source>
        <dbReference type="EMBL" id="MBT0767972.1"/>
    </source>
</evidence>